<comment type="caution">
    <text evidence="1">The sequence shown here is derived from an EMBL/GenBank/DDBJ whole genome shotgun (WGS) entry which is preliminary data.</text>
</comment>
<keyword evidence="2" id="KW-1185">Reference proteome</keyword>
<dbReference type="Gene3D" id="3.30.300.20">
    <property type="match status" value="1"/>
</dbReference>
<dbReference type="Proteomes" id="UP000217065">
    <property type="component" value="Unassembled WGS sequence"/>
</dbReference>
<dbReference type="PANTHER" id="PTHR35368">
    <property type="entry name" value="HYDROPEROXIDE REDUCTASE"/>
    <property type="match status" value="1"/>
</dbReference>
<dbReference type="OrthoDB" id="1433018at2"/>
<dbReference type="Pfam" id="PF02566">
    <property type="entry name" value="OsmC"/>
    <property type="match status" value="1"/>
</dbReference>
<evidence type="ECO:0000313" key="2">
    <source>
        <dbReference type="Proteomes" id="UP000217065"/>
    </source>
</evidence>
<dbReference type="EMBL" id="NOKQ01000199">
    <property type="protein sequence ID" value="OZS78223.1"/>
    <property type="molecule type" value="Genomic_DNA"/>
</dbReference>
<dbReference type="InterPro" id="IPR003718">
    <property type="entry name" value="OsmC/Ohr_fam"/>
</dbReference>
<reference evidence="1 2" key="1">
    <citation type="submission" date="2017-07" db="EMBL/GenBank/DDBJ databases">
        <title>Tetzosporium hominis gen.nov. sp.nov.</title>
        <authorList>
            <person name="Tetz G."/>
            <person name="Tetz V."/>
        </authorList>
    </citation>
    <scope>NUCLEOTIDE SEQUENCE [LARGE SCALE GENOMIC DNA]</scope>
    <source>
        <strain evidence="1 2">VT-49</strain>
    </source>
</reference>
<proteinExistence type="predicted"/>
<organism evidence="1 2">
    <name type="scientific">Tetzosporium hominis</name>
    <dbReference type="NCBI Taxonomy" id="2020506"/>
    <lineage>
        <taxon>Bacteria</taxon>
        <taxon>Bacillati</taxon>
        <taxon>Bacillota</taxon>
        <taxon>Bacilli</taxon>
        <taxon>Bacillales</taxon>
        <taxon>Caryophanaceae</taxon>
        <taxon>Tetzosporium</taxon>
    </lineage>
</organism>
<gene>
    <name evidence="1" type="ORF">CF394_07105</name>
</gene>
<dbReference type="InterPro" id="IPR036102">
    <property type="entry name" value="OsmC/Ohrsf"/>
</dbReference>
<dbReference type="InterPro" id="IPR015946">
    <property type="entry name" value="KH_dom-like_a/b"/>
</dbReference>
<accession>A0A264W3Q6</accession>
<name>A0A264W3Q6_9BACL</name>
<evidence type="ECO:0000313" key="1">
    <source>
        <dbReference type="EMBL" id="OZS78223.1"/>
    </source>
</evidence>
<dbReference type="InterPro" id="IPR052924">
    <property type="entry name" value="OsmC/Ohr_hydroprdx_reductase"/>
</dbReference>
<dbReference type="AlphaFoldDB" id="A0A264W3Q6"/>
<sequence length="145" mass="15965">MGKMTFEVQGNSRKFESSIEAGKHTITIDEPKSLGGTDKGIDPLSNLLASLAGCENAIANFVAKEMKFDLQGIKFNVDGELDSEGMMGDPNVRAYFQTVNIEAIVETTESEERVQELKEKTDARCPVYNTLKAADVKLNSTWKRA</sequence>
<protein>
    <submittedName>
        <fullName evidence="1">Osmotically inducible protein C</fullName>
    </submittedName>
</protein>
<dbReference type="PANTHER" id="PTHR35368:SF1">
    <property type="entry name" value="HYDROPEROXIDE REDUCTASE"/>
    <property type="match status" value="1"/>
</dbReference>
<dbReference type="SUPFAM" id="SSF82784">
    <property type="entry name" value="OsmC-like"/>
    <property type="match status" value="1"/>
</dbReference>